<evidence type="ECO:0000313" key="3">
    <source>
        <dbReference type="Proteomes" id="UP000024533"/>
    </source>
</evidence>
<sequence length="163" mass="18329">MDEDSMRNPLRDLPYIRCFLCVLSSQCHIRGDVHSYAAKSTLEPFIACPIARRRLLIHDIKSDGMTQQSWAKILVIVLVFCAFAGDALGWSGPEEILASKRERHAITREKYSGKSILDIQQEMSSPMDVAAKQSSDMFPQADNGQTARSTSKPAPRRKEYNIV</sequence>
<reference evidence="2 3" key="1">
    <citation type="submission" date="2014-02" db="EMBL/GenBank/DDBJ databases">
        <title>The Genome Sequence of Trichophyton interdigitale MR816.</title>
        <authorList>
            <consortium name="The Broad Institute Genomics Platform"/>
            <person name="Cuomo C.A."/>
            <person name="White T.C."/>
            <person name="Graser Y."/>
            <person name="Martinez-Rossi N."/>
            <person name="Heitman J."/>
            <person name="Young S.K."/>
            <person name="Zeng Q."/>
            <person name="Gargeya S."/>
            <person name="Abouelleil A."/>
            <person name="Alvarado L."/>
            <person name="Chapman S.B."/>
            <person name="Gainer-Dewar J."/>
            <person name="Goldberg J."/>
            <person name="Griggs A."/>
            <person name="Gujja S."/>
            <person name="Hansen M."/>
            <person name="Howarth C."/>
            <person name="Imamovic A."/>
            <person name="Larimer J."/>
            <person name="Martinez D."/>
            <person name="Murphy C."/>
            <person name="Pearson M.D."/>
            <person name="Persinoti G."/>
            <person name="Poon T."/>
            <person name="Priest M."/>
            <person name="Roberts A.D."/>
            <person name="Saif S."/>
            <person name="Shea T.D."/>
            <person name="Sykes S.N."/>
            <person name="Wortman J."/>
            <person name="Nusbaum C."/>
            <person name="Birren B."/>
        </authorList>
    </citation>
    <scope>NUCLEOTIDE SEQUENCE [LARGE SCALE GENOMIC DNA]</scope>
    <source>
        <strain evidence="2 3">MR816</strain>
    </source>
</reference>
<protein>
    <submittedName>
        <fullName evidence="2">Uncharacterized protein</fullName>
    </submittedName>
</protein>
<keyword evidence="3" id="KW-1185">Reference proteome</keyword>
<comment type="caution">
    <text evidence="2">The sequence shown here is derived from an EMBL/GenBank/DDBJ whole genome shotgun (WGS) entry which is preliminary data.</text>
</comment>
<feature type="region of interest" description="Disordered" evidence="1">
    <location>
        <begin position="124"/>
        <end position="163"/>
    </location>
</feature>
<evidence type="ECO:0000313" key="2">
    <source>
        <dbReference type="EMBL" id="KDB21345.1"/>
    </source>
</evidence>
<organism evidence="2 3">
    <name type="scientific">Trichophyton interdigitale (strain MR816)</name>
    <dbReference type="NCBI Taxonomy" id="1215338"/>
    <lineage>
        <taxon>Eukaryota</taxon>
        <taxon>Fungi</taxon>
        <taxon>Dikarya</taxon>
        <taxon>Ascomycota</taxon>
        <taxon>Pezizomycotina</taxon>
        <taxon>Eurotiomycetes</taxon>
        <taxon>Eurotiomycetidae</taxon>
        <taxon>Onygenales</taxon>
        <taxon>Arthrodermataceae</taxon>
        <taxon>Trichophyton</taxon>
    </lineage>
</organism>
<feature type="compositionally biased region" description="Polar residues" evidence="1">
    <location>
        <begin position="132"/>
        <end position="152"/>
    </location>
</feature>
<dbReference type="Proteomes" id="UP000024533">
    <property type="component" value="Unassembled WGS sequence"/>
</dbReference>
<dbReference type="HOGENOM" id="CLU_1628237_0_0_1"/>
<gene>
    <name evidence="2" type="ORF">H109_06719</name>
</gene>
<name>A0A059J0G8_TRIIM</name>
<dbReference type="AlphaFoldDB" id="A0A059J0G8"/>
<dbReference type="EMBL" id="AOKY01000536">
    <property type="protein sequence ID" value="KDB21345.1"/>
    <property type="molecule type" value="Genomic_DNA"/>
</dbReference>
<proteinExistence type="predicted"/>
<evidence type="ECO:0000256" key="1">
    <source>
        <dbReference type="SAM" id="MobiDB-lite"/>
    </source>
</evidence>
<accession>A0A059J0G8</accession>
<dbReference type="OrthoDB" id="10029326at2759"/>